<name>A0A2H1ECZ5_9FLAO</name>
<reference evidence="1 2" key="1">
    <citation type="submission" date="2016-11" db="EMBL/GenBank/DDBJ databases">
        <authorList>
            <person name="Jaros S."/>
            <person name="Januszkiewicz K."/>
            <person name="Wedrychowicz H."/>
        </authorList>
    </citation>
    <scope>NUCLEOTIDE SEQUENCE [LARGE SCALE GENOMIC DNA]</scope>
    <source>
        <strain evidence="1">NCIMB 2154T</strain>
    </source>
</reference>
<proteinExistence type="predicted"/>
<accession>A0A2H1ECZ5</accession>
<protein>
    <submittedName>
        <fullName evidence="1">Uncharacterized protein</fullName>
    </submittedName>
</protein>
<organism evidence="1 2">
    <name type="scientific">Tenacibaculum maritimum NCIMB 2154</name>
    <dbReference type="NCBI Taxonomy" id="1349785"/>
    <lineage>
        <taxon>Bacteria</taxon>
        <taxon>Pseudomonadati</taxon>
        <taxon>Bacteroidota</taxon>
        <taxon>Flavobacteriia</taxon>
        <taxon>Flavobacteriales</taxon>
        <taxon>Flavobacteriaceae</taxon>
        <taxon>Tenacibaculum</taxon>
    </lineage>
</organism>
<gene>
    <name evidence="1" type="ORF">MARIT_2452</name>
</gene>
<dbReference type="Proteomes" id="UP000231564">
    <property type="component" value="Chromosome MARIT"/>
</dbReference>
<dbReference type="EMBL" id="LT634361">
    <property type="protein sequence ID" value="SFZ84011.1"/>
    <property type="molecule type" value="Genomic_DNA"/>
</dbReference>
<dbReference type="KEGG" id="tmar:MARIT_2452"/>
<keyword evidence="2" id="KW-1185">Reference proteome</keyword>
<evidence type="ECO:0000313" key="1">
    <source>
        <dbReference type="EMBL" id="SFZ84011.1"/>
    </source>
</evidence>
<evidence type="ECO:0000313" key="2">
    <source>
        <dbReference type="Proteomes" id="UP000231564"/>
    </source>
</evidence>
<dbReference type="AlphaFoldDB" id="A0A2H1ECZ5"/>
<sequence>MQMKKYILLTLLVLLFNCKFKKRTDINSLTLDKSLITEDSLIVLNKKAKDFFINEFIDRAKKIDISETLEPNGGGDFIKDDKTVFIEVLEDMETKEKKIEYTTSFYDKDFRVSNTFIIYKDSLNKAFFVVEKRTKYDTKDESETVSYIDTFLLKKSETIYLKNQDFSQKELLLKQEKLISTIKEIDSFTSD</sequence>